<protein>
    <submittedName>
        <fullName evidence="1">Uncharacterized protein</fullName>
    </submittedName>
</protein>
<name>A0AAV7H186_DENCH</name>
<evidence type="ECO:0000313" key="1">
    <source>
        <dbReference type="EMBL" id="KAH0461318.1"/>
    </source>
</evidence>
<organism evidence="1 2">
    <name type="scientific">Dendrobium chrysotoxum</name>
    <name type="common">Orchid</name>
    <dbReference type="NCBI Taxonomy" id="161865"/>
    <lineage>
        <taxon>Eukaryota</taxon>
        <taxon>Viridiplantae</taxon>
        <taxon>Streptophyta</taxon>
        <taxon>Embryophyta</taxon>
        <taxon>Tracheophyta</taxon>
        <taxon>Spermatophyta</taxon>
        <taxon>Magnoliopsida</taxon>
        <taxon>Liliopsida</taxon>
        <taxon>Asparagales</taxon>
        <taxon>Orchidaceae</taxon>
        <taxon>Epidendroideae</taxon>
        <taxon>Malaxideae</taxon>
        <taxon>Dendrobiinae</taxon>
        <taxon>Dendrobium</taxon>
    </lineage>
</organism>
<accession>A0AAV7H186</accession>
<gene>
    <name evidence="1" type="ORF">IEQ34_008893</name>
</gene>
<dbReference type="AlphaFoldDB" id="A0AAV7H186"/>
<comment type="caution">
    <text evidence="1">The sequence shown here is derived from an EMBL/GenBank/DDBJ whole genome shotgun (WGS) entry which is preliminary data.</text>
</comment>
<reference evidence="1 2" key="1">
    <citation type="journal article" date="2021" name="Hortic Res">
        <title>Chromosome-scale assembly of the Dendrobium chrysotoxum genome enhances the understanding of orchid evolution.</title>
        <authorList>
            <person name="Zhang Y."/>
            <person name="Zhang G.Q."/>
            <person name="Zhang D."/>
            <person name="Liu X.D."/>
            <person name="Xu X.Y."/>
            <person name="Sun W.H."/>
            <person name="Yu X."/>
            <person name="Zhu X."/>
            <person name="Wang Z.W."/>
            <person name="Zhao X."/>
            <person name="Zhong W.Y."/>
            <person name="Chen H."/>
            <person name="Yin W.L."/>
            <person name="Huang T."/>
            <person name="Niu S.C."/>
            <person name="Liu Z.J."/>
        </authorList>
    </citation>
    <scope>NUCLEOTIDE SEQUENCE [LARGE SCALE GENOMIC DNA]</scope>
    <source>
        <strain evidence="1">Lindl</strain>
    </source>
</reference>
<dbReference type="Proteomes" id="UP000775213">
    <property type="component" value="Unassembled WGS sequence"/>
</dbReference>
<proteinExistence type="predicted"/>
<sequence length="116" mass="13283">MATMHLFFNQMVMLSSTEVQCSLQVLFLQLELSMHHLQRPLLIIPKSRMKESCVATEVRRAVVGGDEDQNDCSLATEVRRTVVGRRRRLEGSLSGDGGRKNCNWATDVRRKRLERP</sequence>
<keyword evidence="2" id="KW-1185">Reference proteome</keyword>
<evidence type="ECO:0000313" key="2">
    <source>
        <dbReference type="Proteomes" id="UP000775213"/>
    </source>
</evidence>
<dbReference type="EMBL" id="JAGFBR010000009">
    <property type="protein sequence ID" value="KAH0461318.1"/>
    <property type="molecule type" value="Genomic_DNA"/>
</dbReference>